<dbReference type="AlphaFoldDB" id="A0A6J1DCG4"/>
<dbReference type="Pfam" id="PF00931">
    <property type="entry name" value="NB-ARC"/>
    <property type="match status" value="1"/>
</dbReference>
<evidence type="ECO:0000256" key="2">
    <source>
        <dbReference type="ARBA" id="ARBA00022741"/>
    </source>
</evidence>
<dbReference type="PRINTS" id="PR00364">
    <property type="entry name" value="DISEASERSIST"/>
</dbReference>
<evidence type="ECO:0000313" key="8">
    <source>
        <dbReference type="RefSeq" id="XP_022150756.1"/>
    </source>
</evidence>
<accession>A0A6J1DCG4</accession>
<dbReference type="PANTHER" id="PTHR36766:SF38">
    <property type="entry name" value="DISEASE RESISTANCE PROTEIN RGA3"/>
    <property type="match status" value="1"/>
</dbReference>
<proteinExistence type="predicted"/>
<dbReference type="Proteomes" id="UP000504603">
    <property type="component" value="Unplaced"/>
</dbReference>
<dbReference type="InterPro" id="IPR027417">
    <property type="entry name" value="P-loop_NTPase"/>
</dbReference>
<dbReference type="GO" id="GO:0006952">
    <property type="term" value="P:defense response"/>
    <property type="evidence" value="ECO:0007669"/>
    <property type="project" value="UniProtKB-KW"/>
</dbReference>
<evidence type="ECO:0000256" key="4">
    <source>
        <dbReference type="ARBA" id="ARBA00022840"/>
    </source>
</evidence>
<dbReference type="Gene3D" id="3.40.50.300">
    <property type="entry name" value="P-loop containing nucleotide triphosphate hydrolases"/>
    <property type="match status" value="1"/>
</dbReference>
<dbReference type="Gene3D" id="1.20.5.4130">
    <property type="match status" value="1"/>
</dbReference>
<sequence length="406" mass="46627">MAESILFSLTGKIIMKLGSFAGQELALLWGVVNELDKLKRMLSAIQAVVLDAEEQQFKSHAVKDWISKLKDALYDIEDLFDELSYATLRMQVMARDNRRKTYKQVCMFFSKSNPIAFALKMGHKIKAIRERLADIGIEKTQFKFSECVIINIRDDGLRKTRETGSYIPEEEVIDRNDDKKAIINLLLKPNTNRDPVISIVGMGGLGKTALAQSIYNDNMLVEHFDLKLWVCVSEEFEVKVIIEKIIESATGKRPESCLQMDSLQSKLRKLVDEKKYLLIMDDVWNEDHEKWVILRQSLIDGAKGSRILITTRSEQVAKTFDSSPLYFVESLDEDNSWLLFKKMTFCRQSEQDLMNSNLVEIGKEIVAKLKGVPLAIKTIGRLLYAKKSEDRLSKIRNFTKLRNKEV</sequence>
<gene>
    <name evidence="8" type="primary">LOC111018812</name>
</gene>
<name>A0A6J1DCG4_MOMCH</name>
<dbReference type="RefSeq" id="XP_022150756.1">
    <property type="nucleotide sequence ID" value="XM_022295064.1"/>
</dbReference>
<dbReference type="InterPro" id="IPR038005">
    <property type="entry name" value="RX-like_CC"/>
</dbReference>
<dbReference type="FunFam" id="3.40.50.300:FF:001091">
    <property type="entry name" value="Probable disease resistance protein At1g61300"/>
    <property type="match status" value="1"/>
</dbReference>
<reference evidence="8" key="1">
    <citation type="submission" date="2025-08" db="UniProtKB">
        <authorList>
            <consortium name="RefSeq"/>
        </authorList>
    </citation>
    <scope>IDENTIFICATION</scope>
    <source>
        <strain evidence="8">OHB3-1</strain>
    </source>
</reference>
<dbReference type="PANTHER" id="PTHR36766">
    <property type="entry name" value="PLANT BROAD-SPECTRUM MILDEW RESISTANCE PROTEIN RPW8"/>
    <property type="match status" value="1"/>
</dbReference>
<evidence type="ECO:0000259" key="5">
    <source>
        <dbReference type="Pfam" id="PF00931"/>
    </source>
</evidence>
<dbReference type="GeneID" id="111018812"/>
<feature type="domain" description="NB-ARC" evidence="5">
    <location>
        <begin position="176"/>
        <end position="348"/>
    </location>
</feature>
<dbReference type="InterPro" id="IPR041118">
    <property type="entry name" value="Rx_N"/>
</dbReference>
<dbReference type="InterPro" id="IPR002182">
    <property type="entry name" value="NB-ARC"/>
</dbReference>
<feature type="domain" description="Disease resistance N-terminal" evidence="6">
    <location>
        <begin position="13"/>
        <end position="96"/>
    </location>
</feature>
<dbReference type="GO" id="GO:0043531">
    <property type="term" value="F:ADP binding"/>
    <property type="evidence" value="ECO:0007669"/>
    <property type="project" value="InterPro"/>
</dbReference>
<keyword evidence="7" id="KW-1185">Reference proteome</keyword>
<dbReference type="Gene3D" id="1.10.8.430">
    <property type="entry name" value="Helical domain of apoptotic protease-activating factors"/>
    <property type="match status" value="1"/>
</dbReference>
<organism evidence="7 8">
    <name type="scientific">Momordica charantia</name>
    <name type="common">Bitter gourd</name>
    <name type="synonym">Balsam pear</name>
    <dbReference type="NCBI Taxonomy" id="3673"/>
    <lineage>
        <taxon>Eukaryota</taxon>
        <taxon>Viridiplantae</taxon>
        <taxon>Streptophyta</taxon>
        <taxon>Embryophyta</taxon>
        <taxon>Tracheophyta</taxon>
        <taxon>Spermatophyta</taxon>
        <taxon>Magnoliopsida</taxon>
        <taxon>eudicotyledons</taxon>
        <taxon>Gunneridae</taxon>
        <taxon>Pentapetalae</taxon>
        <taxon>rosids</taxon>
        <taxon>fabids</taxon>
        <taxon>Cucurbitales</taxon>
        <taxon>Cucurbitaceae</taxon>
        <taxon>Momordiceae</taxon>
        <taxon>Momordica</taxon>
    </lineage>
</organism>
<dbReference type="CDD" id="cd14798">
    <property type="entry name" value="RX-CC_like"/>
    <property type="match status" value="1"/>
</dbReference>
<evidence type="ECO:0000256" key="3">
    <source>
        <dbReference type="ARBA" id="ARBA00022821"/>
    </source>
</evidence>
<dbReference type="SUPFAM" id="SSF52540">
    <property type="entry name" value="P-loop containing nucleoside triphosphate hydrolases"/>
    <property type="match status" value="1"/>
</dbReference>
<protein>
    <submittedName>
        <fullName evidence="8">LOW QUALITY PROTEIN: putative disease resistance protein RGA3</fullName>
    </submittedName>
</protein>
<dbReference type="OrthoDB" id="5279713at2759"/>
<keyword evidence="4" id="KW-0067">ATP-binding</keyword>
<keyword evidence="3" id="KW-0611">Plant defense</keyword>
<keyword evidence="2" id="KW-0547">Nucleotide-binding</keyword>
<dbReference type="Pfam" id="PF18052">
    <property type="entry name" value="Rx_N"/>
    <property type="match status" value="1"/>
</dbReference>
<dbReference type="KEGG" id="mcha:111018812"/>
<evidence type="ECO:0000256" key="1">
    <source>
        <dbReference type="ARBA" id="ARBA00022737"/>
    </source>
</evidence>
<evidence type="ECO:0000259" key="6">
    <source>
        <dbReference type="Pfam" id="PF18052"/>
    </source>
</evidence>
<dbReference type="InterPro" id="IPR042197">
    <property type="entry name" value="Apaf_helical"/>
</dbReference>
<evidence type="ECO:0000313" key="7">
    <source>
        <dbReference type="Proteomes" id="UP000504603"/>
    </source>
</evidence>
<dbReference type="GO" id="GO:0005524">
    <property type="term" value="F:ATP binding"/>
    <property type="evidence" value="ECO:0007669"/>
    <property type="project" value="UniProtKB-KW"/>
</dbReference>
<keyword evidence="1" id="KW-0677">Repeat</keyword>